<evidence type="ECO:0000313" key="1">
    <source>
        <dbReference type="EMBL" id="ANS55593.1"/>
    </source>
</evidence>
<reference evidence="1" key="1">
    <citation type="journal article" date="2016" name="Antimicrob. Agents Chemother.">
        <title>Genetic Characterization of a blaVEB-2-carrying plasmid in Vibrio parahaemolyticus.</title>
        <authorList>
            <person name="Li R."/>
            <person name="Ye L."/>
            <person name="Zheng Z."/>
            <person name="Chan E.W."/>
            <person name="Chen S."/>
        </authorList>
    </citation>
    <scope>NUCLEOTIDE SEQUENCE</scope>
    <source>
        <strain evidence="1">VPS92</strain>
        <plasmid evidence="1">pVPS92-VEB</plasmid>
    </source>
</reference>
<dbReference type="PANTHER" id="PTHR30483">
    <property type="entry name" value="LEUCINE-SPECIFIC-BINDING PROTEIN"/>
    <property type="match status" value="1"/>
</dbReference>
<keyword evidence="1" id="KW-0614">Plasmid</keyword>
<dbReference type="InterPro" id="IPR051010">
    <property type="entry name" value="BCAA_transport"/>
</dbReference>
<accession>A0A1B1LRB5</accession>
<protein>
    <submittedName>
        <fullName evidence="1">Uncharacterized protein</fullName>
    </submittedName>
</protein>
<dbReference type="Gene3D" id="3.40.50.2300">
    <property type="match status" value="2"/>
</dbReference>
<dbReference type="SUPFAM" id="SSF53822">
    <property type="entry name" value="Periplasmic binding protein-like I"/>
    <property type="match status" value="1"/>
</dbReference>
<dbReference type="PANTHER" id="PTHR30483:SF6">
    <property type="entry name" value="PERIPLASMIC BINDING PROTEIN OF ABC TRANSPORTER FOR NATURAL AMINO ACIDS"/>
    <property type="match status" value="1"/>
</dbReference>
<dbReference type="InterPro" id="IPR028082">
    <property type="entry name" value="Peripla_BP_I"/>
</dbReference>
<dbReference type="AlphaFoldDB" id="A0A1B1LRB5"/>
<geneLocation type="plasmid" evidence="1">
    <name>pVPS92-VEB</name>
</geneLocation>
<name>A0A1B1LRB5_VIBPH</name>
<proteinExistence type="predicted"/>
<sequence length="359" mass="40464">MSSSTNKSSFINYERSCIVRGMARSYFLNNSDGQIRFVFEEVDNNYAMASAKASQNLVDQGVKLALLHLTSTQAEAAADVFSSAGIPYITSATALNTIKPGYKGVSLSSSNKTMAKIIANYAMTNFPYRPIVVVPNLLNNYSDEFSELFKREVYRLDHRKHVSTYPFGLENELLDDLVNRIPDGAFVFAPLYNPKIGVLYNRLVRSGKKDVIFFGGNTAMNRDEFLKVAGTVSSDIRLLFLSDWDIDHPNTNKTSLEQRRAQSSIQRIVDTYCDTGDITTHITVAYDLMKMLMAISDDFKEGTTPRQLIEMIKQSPYNTVTTGTQFSFDDDGFAYKPTYLFEVTGDDFIHLETFEPHRN</sequence>
<dbReference type="EMBL" id="KU356480">
    <property type="protein sequence ID" value="ANS55593.1"/>
    <property type="molecule type" value="Genomic_DNA"/>
</dbReference>
<organism evidence="1">
    <name type="scientific">Vibrio parahaemolyticus</name>
    <dbReference type="NCBI Taxonomy" id="670"/>
    <lineage>
        <taxon>Bacteria</taxon>
        <taxon>Pseudomonadati</taxon>
        <taxon>Pseudomonadota</taxon>
        <taxon>Gammaproteobacteria</taxon>
        <taxon>Vibrionales</taxon>
        <taxon>Vibrionaceae</taxon>
        <taxon>Vibrio</taxon>
    </lineage>
</organism>
<dbReference type="RefSeq" id="WP_154715357.1">
    <property type="nucleotide sequence ID" value="NZ_JAESOU010000012.1"/>
</dbReference>